<feature type="short sequence motif" description="Q motif" evidence="6">
    <location>
        <begin position="49"/>
        <end position="77"/>
    </location>
</feature>
<dbReference type="GO" id="GO:0005524">
    <property type="term" value="F:ATP binding"/>
    <property type="evidence" value="ECO:0007669"/>
    <property type="project" value="UniProtKB-KW"/>
</dbReference>
<reference evidence="11" key="1">
    <citation type="submission" date="2017-09" db="EMBL/GenBank/DDBJ databases">
        <title>Depth-based differentiation of microbial function through sediment-hosted aquifers and enrichment of novel symbionts in the deep terrestrial subsurface.</title>
        <authorList>
            <person name="Probst A.J."/>
            <person name="Ladd B."/>
            <person name="Jarett J.K."/>
            <person name="Geller-Mcgrath D.E."/>
            <person name="Sieber C.M.K."/>
            <person name="Emerson J.B."/>
            <person name="Anantharaman K."/>
            <person name="Thomas B.C."/>
            <person name="Malmstrom R."/>
            <person name="Stieglmeier M."/>
            <person name="Klingl A."/>
            <person name="Woyke T."/>
            <person name="Ryan C.M."/>
            <person name="Banfield J.F."/>
        </authorList>
    </citation>
    <scope>NUCLEOTIDE SEQUENCE [LARGE SCALE GENOMIC DNA]</scope>
</reference>
<dbReference type="SMART" id="SM00490">
    <property type="entry name" value="HELICc"/>
    <property type="match status" value="1"/>
</dbReference>
<sequence>MIYRRKFNRRFTAKNLDRGKFSKFDLARQIEISNRFVKTDVPTFIPKEGAFDLMDLDSLIKTNIFNKGYTAPTEIQAQVIPAVLLNRDVIGIANTGTGKTAAFLIPLITKVVRNRSEKVLIITPTRELAIQINEHFRALSAGTGIYSAVCTGGANMRLQIKFIRQNSNFIIGTPGRLRDLIDQRVLDLSHFKNVVLDETDRMVDIGFLKEIKFFISLLPKERQSLFFSATVSTKVKEILNSFVKNPVTISTKVSETAISIKQEMVRVPFGVNKVEMLHDLLIKKEMRKALVFGKTKWGIEKLTNELIERGFKVGAIHGNKNQGQRNRVLTQFRNDEIKILLATDVASRGLDISDISHVINYDLPNTYDDYVHRIGRTGRIGKKGIAVTLVD</sequence>
<dbReference type="InterPro" id="IPR044742">
    <property type="entry name" value="DEAD/DEAH_RhlB"/>
</dbReference>
<evidence type="ECO:0000256" key="6">
    <source>
        <dbReference type="PROSITE-ProRule" id="PRU00552"/>
    </source>
</evidence>
<evidence type="ECO:0000259" key="7">
    <source>
        <dbReference type="PROSITE" id="PS51192"/>
    </source>
</evidence>
<dbReference type="AlphaFoldDB" id="A0A2H0XFK1"/>
<evidence type="ECO:0000259" key="8">
    <source>
        <dbReference type="PROSITE" id="PS51194"/>
    </source>
</evidence>
<dbReference type="GO" id="GO:0003676">
    <property type="term" value="F:nucleic acid binding"/>
    <property type="evidence" value="ECO:0007669"/>
    <property type="project" value="InterPro"/>
</dbReference>
<protein>
    <recommendedName>
        <fullName evidence="12">ATP-dependent helicase</fullName>
    </recommendedName>
</protein>
<evidence type="ECO:0000259" key="9">
    <source>
        <dbReference type="PROSITE" id="PS51195"/>
    </source>
</evidence>
<dbReference type="InterPro" id="IPR050079">
    <property type="entry name" value="DEAD_box_RNA_helicase"/>
</dbReference>
<dbReference type="InterPro" id="IPR014014">
    <property type="entry name" value="RNA_helicase_DEAD_Q_motif"/>
</dbReference>
<dbReference type="PROSITE" id="PS51195">
    <property type="entry name" value="Q_MOTIF"/>
    <property type="match status" value="1"/>
</dbReference>
<dbReference type="InterPro" id="IPR014001">
    <property type="entry name" value="Helicase_ATP-bd"/>
</dbReference>
<dbReference type="InterPro" id="IPR001650">
    <property type="entry name" value="Helicase_C-like"/>
</dbReference>
<dbReference type="InterPro" id="IPR027417">
    <property type="entry name" value="P-loop_NTPase"/>
</dbReference>
<dbReference type="Proteomes" id="UP000230340">
    <property type="component" value="Unassembled WGS sequence"/>
</dbReference>
<evidence type="ECO:0000256" key="3">
    <source>
        <dbReference type="ARBA" id="ARBA00022806"/>
    </source>
</evidence>
<dbReference type="GO" id="GO:0016787">
    <property type="term" value="F:hydrolase activity"/>
    <property type="evidence" value="ECO:0007669"/>
    <property type="project" value="UniProtKB-KW"/>
</dbReference>
<dbReference type="Gene3D" id="3.40.50.300">
    <property type="entry name" value="P-loop containing nucleotide triphosphate hydrolases"/>
    <property type="match status" value="2"/>
</dbReference>
<feature type="domain" description="Helicase C-terminal" evidence="8">
    <location>
        <begin position="276"/>
        <end position="391"/>
    </location>
</feature>
<dbReference type="InterPro" id="IPR011545">
    <property type="entry name" value="DEAD/DEAH_box_helicase_dom"/>
</dbReference>
<keyword evidence="3" id="KW-0347">Helicase</keyword>
<dbReference type="PROSITE" id="PS51192">
    <property type="entry name" value="HELICASE_ATP_BIND_1"/>
    <property type="match status" value="1"/>
</dbReference>
<comment type="similarity">
    <text evidence="5">Belongs to the DEAD box helicase family.</text>
</comment>
<dbReference type="Pfam" id="PF00270">
    <property type="entry name" value="DEAD"/>
    <property type="match status" value="1"/>
</dbReference>
<evidence type="ECO:0000256" key="5">
    <source>
        <dbReference type="ARBA" id="ARBA00038437"/>
    </source>
</evidence>
<organism evidence="10 11">
    <name type="scientific">candidate division WWE3 bacterium CG08_land_8_20_14_0_20_40_13</name>
    <dbReference type="NCBI Taxonomy" id="1975084"/>
    <lineage>
        <taxon>Bacteria</taxon>
        <taxon>Katanobacteria</taxon>
    </lineage>
</organism>
<evidence type="ECO:0000256" key="2">
    <source>
        <dbReference type="ARBA" id="ARBA00022801"/>
    </source>
</evidence>
<keyword evidence="4" id="KW-0067">ATP-binding</keyword>
<evidence type="ECO:0008006" key="12">
    <source>
        <dbReference type="Google" id="ProtNLM"/>
    </source>
</evidence>
<gene>
    <name evidence="10" type="ORF">COT49_02915</name>
</gene>
<comment type="caution">
    <text evidence="10">The sequence shown here is derived from an EMBL/GenBank/DDBJ whole genome shotgun (WGS) entry which is preliminary data.</text>
</comment>
<evidence type="ECO:0000313" key="11">
    <source>
        <dbReference type="Proteomes" id="UP000230340"/>
    </source>
</evidence>
<dbReference type="PANTHER" id="PTHR47959">
    <property type="entry name" value="ATP-DEPENDENT RNA HELICASE RHLE-RELATED"/>
    <property type="match status" value="1"/>
</dbReference>
<dbReference type="GO" id="GO:0003724">
    <property type="term" value="F:RNA helicase activity"/>
    <property type="evidence" value="ECO:0007669"/>
    <property type="project" value="InterPro"/>
</dbReference>
<feature type="domain" description="Helicase ATP-binding" evidence="7">
    <location>
        <begin position="80"/>
        <end position="249"/>
    </location>
</feature>
<evidence type="ECO:0000313" key="10">
    <source>
        <dbReference type="EMBL" id="PIS22898.1"/>
    </source>
</evidence>
<evidence type="ECO:0000256" key="4">
    <source>
        <dbReference type="ARBA" id="ARBA00022840"/>
    </source>
</evidence>
<name>A0A2H0XFK1_UNCKA</name>
<keyword evidence="2" id="KW-0378">Hydrolase</keyword>
<dbReference type="CDD" id="cd18787">
    <property type="entry name" value="SF2_C_DEAD"/>
    <property type="match status" value="1"/>
</dbReference>
<keyword evidence="1" id="KW-0547">Nucleotide-binding</keyword>
<dbReference type="Pfam" id="PF00271">
    <property type="entry name" value="Helicase_C"/>
    <property type="match status" value="1"/>
</dbReference>
<evidence type="ECO:0000256" key="1">
    <source>
        <dbReference type="ARBA" id="ARBA00022741"/>
    </source>
</evidence>
<accession>A0A2H0XFK1</accession>
<dbReference type="GO" id="GO:0005829">
    <property type="term" value="C:cytosol"/>
    <property type="evidence" value="ECO:0007669"/>
    <property type="project" value="TreeGrafter"/>
</dbReference>
<dbReference type="PANTHER" id="PTHR47959:SF13">
    <property type="entry name" value="ATP-DEPENDENT RNA HELICASE RHLE"/>
    <property type="match status" value="1"/>
</dbReference>
<dbReference type="CDD" id="cd00268">
    <property type="entry name" value="DEADc"/>
    <property type="match status" value="1"/>
</dbReference>
<dbReference type="PROSITE" id="PS51194">
    <property type="entry name" value="HELICASE_CTER"/>
    <property type="match status" value="1"/>
</dbReference>
<dbReference type="EMBL" id="PEYT01000026">
    <property type="protein sequence ID" value="PIS22898.1"/>
    <property type="molecule type" value="Genomic_DNA"/>
</dbReference>
<feature type="domain" description="DEAD-box RNA helicase Q" evidence="9">
    <location>
        <begin position="49"/>
        <end position="77"/>
    </location>
</feature>
<proteinExistence type="inferred from homology"/>
<dbReference type="SMART" id="SM00487">
    <property type="entry name" value="DEXDc"/>
    <property type="match status" value="1"/>
</dbReference>
<dbReference type="SUPFAM" id="SSF52540">
    <property type="entry name" value="P-loop containing nucleoside triphosphate hydrolases"/>
    <property type="match status" value="1"/>
</dbReference>